<evidence type="ECO:0000259" key="11">
    <source>
        <dbReference type="PROSITE" id="PS50989"/>
    </source>
</evidence>
<name>K9H3C0_9PROT</name>
<comment type="subcellular location">
    <subcellularLocation>
        <location evidence="10">Cytoplasm</location>
    </subcellularLocation>
</comment>
<dbReference type="PANTHER" id="PTHR42853:SF3">
    <property type="entry name" value="ACETYL-COENZYME A CARBOXYLASE CARBOXYL TRANSFERASE SUBUNIT ALPHA, CHLOROPLASTIC"/>
    <property type="match status" value="1"/>
</dbReference>
<accession>K9H3C0</accession>
<dbReference type="GO" id="GO:0003989">
    <property type="term" value="F:acetyl-CoA carboxylase activity"/>
    <property type="evidence" value="ECO:0007669"/>
    <property type="project" value="InterPro"/>
</dbReference>
<evidence type="ECO:0000256" key="9">
    <source>
        <dbReference type="ARBA" id="ARBA00049152"/>
    </source>
</evidence>
<keyword evidence="13" id="KW-1185">Reference proteome</keyword>
<dbReference type="eggNOG" id="COG0825">
    <property type="taxonomic scope" value="Bacteria"/>
</dbReference>
<evidence type="ECO:0000256" key="4">
    <source>
        <dbReference type="ARBA" id="ARBA00022741"/>
    </source>
</evidence>
<evidence type="ECO:0000256" key="2">
    <source>
        <dbReference type="ARBA" id="ARBA00022516"/>
    </source>
</evidence>
<sequence>MVSLGPLEATNQDAMNFLDFEKPIAELEGKIADLRHLSDDDGINIADEVARLQAKVEKQLKATYAKLTPWQKTQVARHPDRPHCLDYVRQLIEDFEPLAGDRTFAEDHAIVGGVGRFRGRSVMVIGQEKGHDTETRVKHNFGMAMPDGYRKARRLMRMADRFRLPVVTLVDTAGAYPGVAAEERGQAEAIARAIETCLDIRVPLVSCIIGEGGSGGAIALASANSVLMLEHSIYSVISPEGCAGILWRSGDQAQAAAEALKLTAQDLHRLKVIDEIVPEPLGGAHRSRKAAIESVGDALERHLSKLIPTEGGVLRARRRDKFIEMGRNGLE</sequence>
<dbReference type="GO" id="GO:0006633">
    <property type="term" value="P:fatty acid biosynthetic process"/>
    <property type="evidence" value="ECO:0007669"/>
    <property type="project" value="UniProtKB-KW"/>
</dbReference>
<evidence type="ECO:0000256" key="5">
    <source>
        <dbReference type="ARBA" id="ARBA00022832"/>
    </source>
</evidence>
<keyword evidence="2 10" id="KW-0444">Lipid biosynthesis</keyword>
<dbReference type="NCBIfam" id="NF004344">
    <property type="entry name" value="PRK05724.1"/>
    <property type="match status" value="1"/>
</dbReference>
<dbReference type="AlphaFoldDB" id="K9H3C0"/>
<feature type="domain" description="CoA carboxyltransferase C-terminal" evidence="11">
    <location>
        <begin position="51"/>
        <end position="305"/>
    </location>
</feature>
<comment type="pathway">
    <text evidence="1 10">Lipid metabolism; malonyl-CoA biosynthesis; malonyl-CoA from acetyl-CoA: step 1/1.</text>
</comment>
<keyword evidence="8 10" id="KW-0275">Fatty acid biosynthesis</keyword>
<evidence type="ECO:0000256" key="3">
    <source>
        <dbReference type="ARBA" id="ARBA00022679"/>
    </source>
</evidence>
<organism evidence="12 13">
    <name type="scientific">Caenispirillum salinarum AK4</name>
    <dbReference type="NCBI Taxonomy" id="1238182"/>
    <lineage>
        <taxon>Bacteria</taxon>
        <taxon>Pseudomonadati</taxon>
        <taxon>Pseudomonadota</taxon>
        <taxon>Alphaproteobacteria</taxon>
        <taxon>Rhodospirillales</taxon>
        <taxon>Novispirillaceae</taxon>
        <taxon>Caenispirillum</taxon>
    </lineage>
</organism>
<keyword evidence="7 10" id="KW-0443">Lipid metabolism</keyword>
<dbReference type="GO" id="GO:0005524">
    <property type="term" value="F:ATP binding"/>
    <property type="evidence" value="ECO:0007669"/>
    <property type="project" value="UniProtKB-KW"/>
</dbReference>
<comment type="function">
    <text evidence="10">Component of the acetyl coenzyme A carboxylase (ACC) complex. First, biotin carboxylase catalyzes the carboxylation of biotin on its carrier protein (BCCP) and then the CO(2) group is transferred by the carboxyltransferase to acetyl-CoA to form malonyl-CoA.</text>
</comment>
<evidence type="ECO:0000313" key="12">
    <source>
        <dbReference type="EMBL" id="EKV32052.1"/>
    </source>
</evidence>
<dbReference type="EC" id="2.1.3.15" evidence="10"/>
<dbReference type="Proteomes" id="UP000009881">
    <property type="component" value="Unassembled WGS sequence"/>
</dbReference>
<dbReference type="PATRIC" id="fig|1238182.3.peg.864"/>
<keyword evidence="5 10" id="KW-0276">Fatty acid metabolism</keyword>
<evidence type="ECO:0000313" key="13">
    <source>
        <dbReference type="Proteomes" id="UP000009881"/>
    </source>
</evidence>
<dbReference type="NCBIfam" id="TIGR00513">
    <property type="entry name" value="accA"/>
    <property type="match status" value="1"/>
</dbReference>
<dbReference type="PRINTS" id="PR01069">
    <property type="entry name" value="ACCCTRFRASEA"/>
</dbReference>
<keyword evidence="4 10" id="KW-0547">Nucleotide-binding</keyword>
<comment type="caution">
    <text evidence="12">The sequence shown here is derived from an EMBL/GenBank/DDBJ whole genome shotgun (WGS) entry which is preliminary data.</text>
</comment>
<evidence type="ECO:0000256" key="6">
    <source>
        <dbReference type="ARBA" id="ARBA00022840"/>
    </source>
</evidence>
<comment type="similarity">
    <text evidence="10">Belongs to the AccA family.</text>
</comment>
<dbReference type="HAMAP" id="MF_00823">
    <property type="entry name" value="AcetylCoA_CT_alpha"/>
    <property type="match status" value="1"/>
</dbReference>
<dbReference type="Gene3D" id="3.90.226.10">
    <property type="entry name" value="2-enoyl-CoA Hydratase, Chain A, domain 1"/>
    <property type="match status" value="1"/>
</dbReference>
<dbReference type="PANTHER" id="PTHR42853">
    <property type="entry name" value="ACETYL-COENZYME A CARBOXYLASE CARBOXYL TRANSFERASE SUBUNIT ALPHA"/>
    <property type="match status" value="1"/>
</dbReference>
<dbReference type="PROSITE" id="PS50989">
    <property type="entry name" value="COA_CT_CTER"/>
    <property type="match status" value="1"/>
</dbReference>
<reference evidence="12 13" key="1">
    <citation type="journal article" date="2013" name="Genome Announc.">
        <title>Draft Genome Sequence of an Alphaproteobacterium, Caenispirillum salinarum AK4(T), Isolated from a Solar Saltern.</title>
        <authorList>
            <person name="Khatri I."/>
            <person name="Singh A."/>
            <person name="Korpole S."/>
            <person name="Pinnaka A.K."/>
            <person name="Subramanian S."/>
        </authorList>
    </citation>
    <scope>NUCLEOTIDE SEQUENCE [LARGE SCALE GENOMIC DNA]</scope>
    <source>
        <strain evidence="12 13">AK4</strain>
    </source>
</reference>
<evidence type="ECO:0000256" key="8">
    <source>
        <dbReference type="ARBA" id="ARBA00023160"/>
    </source>
</evidence>
<dbReference type="Pfam" id="PF03255">
    <property type="entry name" value="ACCA"/>
    <property type="match status" value="1"/>
</dbReference>
<dbReference type="InterPro" id="IPR011763">
    <property type="entry name" value="COA_CT_C"/>
</dbReference>
<comment type="subunit">
    <text evidence="10">Acetyl-CoA carboxylase is a heterohexamer composed of biotin carboxyl carrier protein (AccB), biotin carboxylase (AccC) and two subunits each of ACCase subunit alpha (AccA) and ACCase subunit beta (AccD).</text>
</comment>
<dbReference type="GO" id="GO:2001295">
    <property type="term" value="P:malonyl-CoA biosynthetic process"/>
    <property type="evidence" value="ECO:0007669"/>
    <property type="project" value="UniProtKB-UniRule"/>
</dbReference>
<dbReference type="InterPro" id="IPR001095">
    <property type="entry name" value="Acetyl_CoA_COase_a_su"/>
</dbReference>
<dbReference type="InterPro" id="IPR029045">
    <property type="entry name" value="ClpP/crotonase-like_dom_sf"/>
</dbReference>
<dbReference type="UniPathway" id="UPA00655">
    <property type="reaction ID" value="UER00711"/>
</dbReference>
<comment type="catalytic activity">
    <reaction evidence="9 10">
        <text>N(6)-carboxybiotinyl-L-lysyl-[protein] + acetyl-CoA = N(6)-biotinyl-L-lysyl-[protein] + malonyl-CoA</text>
        <dbReference type="Rhea" id="RHEA:54728"/>
        <dbReference type="Rhea" id="RHEA-COMP:10505"/>
        <dbReference type="Rhea" id="RHEA-COMP:10506"/>
        <dbReference type="ChEBI" id="CHEBI:57288"/>
        <dbReference type="ChEBI" id="CHEBI:57384"/>
        <dbReference type="ChEBI" id="CHEBI:83144"/>
        <dbReference type="ChEBI" id="CHEBI:83145"/>
        <dbReference type="EC" id="2.1.3.15"/>
    </reaction>
</comment>
<dbReference type="SUPFAM" id="SSF52096">
    <property type="entry name" value="ClpP/crotonase"/>
    <property type="match status" value="1"/>
</dbReference>
<dbReference type="EMBL" id="ANHY01000004">
    <property type="protein sequence ID" value="EKV32052.1"/>
    <property type="molecule type" value="Genomic_DNA"/>
</dbReference>
<dbReference type="NCBIfam" id="NF041504">
    <property type="entry name" value="AccA_sub"/>
    <property type="match status" value="1"/>
</dbReference>
<evidence type="ECO:0000256" key="7">
    <source>
        <dbReference type="ARBA" id="ARBA00023098"/>
    </source>
</evidence>
<dbReference type="GO" id="GO:0016743">
    <property type="term" value="F:carboxyl- or carbamoyltransferase activity"/>
    <property type="evidence" value="ECO:0007669"/>
    <property type="project" value="UniProtKB-UniRule"/>
</dbReference>
<gene>
    <name evidence="10" type="primary">accA</name>
    <name evidence="12" type="ORF">C882_3116</name>
</gene>
<keyword evidence="10" id="KW-0963">Cytoplasm</keyword>
<protein>
    <recommendedName>
        <fullName evidence="10">Acetyl-coenzyme A carboxylase carboxyl transferase subunit alpha</fullName>
        <shortName evidence="10">ACCase subunit alpha</shortName>
        <shortName evidence="10">Acetyl-CoA carboxylase carboxyltransferase subunit alpha</shortName>
        <ecNumber evidence="10">2.1.3.15</ecNumber>
    </recommendedName>
</protein>
<proteinExistence type="inferred from homology"/>
<keyword evidence="3 10" id="KW-0808">Transferase</keyword>
<keyword evidence="6 10" id="KW-0067">ATP-binding</keyword>
<dbReference type="OrthoDB" id="9808023at2"/>
<evidence type="ECO:0000256" key="1">
    <source>
        <dbReference type="ARBA" id="ARBA00004956"/>
    </source>
</evidence>
<dbReference type="GO" id="GO:0009317">
    <property type="term" value="C:acetyl-CoA carboxylase complex"/>
    <property type="evidence" value="ECO:0007669"/>
    <property type="project" value="InterPro"/>
</dbReference>
<dbReference type="STRING" id="1238182.C882_3116"/>
<evidence type="ECO:0000256" key="10">
    <source>
        <dbReference type="HAMAP-Rule" id="MF_00823"/>
    </source>
</evidence>